<dbReference type="EMBL" id="LLZU01000039">
    <property type="protein sequence ID" value="KRV46466.1"/>
    <property type="molecule type" value="Genomic_DNA"/>
</dbReference>
<dbReference type="SUPFAM" id="SSF53850">
    <property type="entry name" value="Periplasmic binding protein-like II"/>
    <property type="match status" value="1"/>
</dbReference>
<evidence type="ECO:0000256" key="1">
    <source>
        <dbReference type="SAM" id="SignalP"/>
    </source>
</evidence>
<dbReference type="RefSeq" id="WP_018386551.1">
    <property type="nucleotide sequence ID" value="NZ_LLZU01000039.1"/>
</dbReference>
<dbReference type="InterPro" id="IPR006059">
    <property type="entry name" value="SBP"/>
</dbReference>
<dbReference type="STRING" id="76728.AQ490_11245"/>
<dbReference type="AlphaFoldDB" id="A0A0T6LKT2"/>
<keyword evidence="3" id="KW-1185">Reference proteome</keyword>
<evidence type="ECO:0000313" key="3">
    <source>
        <dbReference type="Proteomes" id="UP000050867"/>
    </source>
</evidence>
<dbReference type="Proteomes" id="UP000050867">
    <property type="component" value="Unassembled WGS sequence"/>
</dbReference>
<dbReference type="PANTHER" id="PTHR43649:SF12">
    <property type="entry name" value="DIACETYLCHITOBIOSE BINDING PROTEIN DASA"/>
    <property type="match status" value="1"/>
</dbReference>
<dbReference type="PROSITE" id="PS51257">
    <property type="entry name" value="PROKAR_LIPOPROTEIN"/>
    <property type="match status" value="1"/>
</dbReference>
<dbReference type="Gene3D" id="3.40.190.10">
    <property type="entry name" value="Periplasmic binding protein-like II"/>
    <property type="match status" value="1"/>
</dbReference>
<keyword evidence="1" id="KW-0732">Signal</keyword>
<organism evidence="2 3">
    <name type="scientific">Wenjunlia vitaminophila</name>
    <name type="common">Streptomyces vitaminophilus</name>
    <dbReference type="NCBI Taxonomy" id="76728"/>
    <lineage>
        <taxon>Bacteria</taxon>
        <taxon>Bacillati</taxon>
        <taxon>Actinomycetota</taxon>
        <taxon>Actinomycetes</taxon>
        <taxon>Kitasatosporales</taxon>
        <taxon>Streptomycetaceae</taxon>
        <taxon>Wenjunlia</taxon>
    </lineage>
</organism>
<accession>A0A0T6LKT2</accession>
<dbReference type="OrthoDB" id="3718433at2"/>
<sequence>MNTHLRNRRTTLAALTVAGLLALTACGGGDGGSGSEGPVSLSMTIWTGNEEHLKLLNGIAADYRKSHPEVKEIKFDTLPVETYTTTLTTRIAGGKAPDLAWILENSAPDFVSSGALVPVKDDPDVLPAAKKLWQRDGKLYAYPFSTSPYGVFVNTDLIKKAGQPAPADLIEQGRWNWDEVAKIGSAVNARTGKAGMVIRDFDYKAWDNLASVWNGWGAEAWSEDGRTCGFDKPEMVGAMTYLHRAVFEDKAMPAPGTTADFFSGEAAMTVTQISRASLLTDSFAWDFVPLPEGPKGPYDVIGQAGLGVFGNGRHVEEATDFLTFMTNAENSAKLGRFFPQARTSQLDAATLAASNPQVKPEALEEVVINGIKEGKVKPSHTNQSEIAEAVRSALDPLWTPDADVEKVLGDVCSAIRPQLEK</sequence>
<feature type="signal peptide" evidence="1">
    <location>
        <begin position="1"/>
        <end position="27"/>
    </location>
</feature>
<proteinExistence type="predicted"/>
<comment type="caution">
    <text evidence="2">The sequence shown here is derived from an EMBL/GenBank/DDBJ whole genome shotgun (WGS) entry which is preliminary data.</text>
</comment>
<dbReference type="CDD" id="cd13585">
    <property type="entry name" value="PBP2_TMBP_like"/>
    <property type="match status" value="1"/>
</dbReference>
<dbReference type="PANTHER" id="PTHR43649">
    <property type="entry name" value="ARABINOSE-BINDING PROTEIN-RELATED"/>
    <property type="match status" value="1"/>
</dbReference>
<name>A0A0T6LKT2_WENVI</name>
<reference evidence="2 3" key="1">
    <citation type="submission" date="2015-10" db="EMBL/GenBank/DDBJ databases">
        <title>Draft genome sequence of pyrrolomycin-producing Streptomyces vitaminophilus.</title>
        <authorList>
            <person name="Graham D.E."/>
            <person name="Mahan K.M."/>
            <person name="Klingeman D.M."/>
            <person name="Hettich R.L."/>
            <person name="Parry R.J."/>
        </authorList>
    </citation>
    <scope>NUCLEOTIDE SEQUENCE [LARGE SCALE GENOMIC DNA]</scope>
    <source>
        <strain evidence="2 3">ATCC 31673</strain>
    </source>
</reference>
<feature type="chain" id="PRO_5038413758" evidence="1">
    <location>
        <begin position="28"/>
        <end position="421"/>
    </location>
</feature>
<dbReference type="eggNOG" id="COG1653">
    <property type="taxonomic scope" value="Bacteria"/>
</dbReference>
<dbReference type="InterPro" id="IPR050490">
    <property type="entry name" value="Bact_solute-bd_prot1"/>
</dbReference>
<evidence type="ECO:0000313" key="2">
    <source>
        <dbReference type="EMBL" id="KRV46466.1"/>
    </source>
</evidence>
<protein>
    <submittedName>
        <fullName evidence="2">Sugar ABC transporter substrate-binding protein</fullName>
    </submittedName>
</protein>
<gene>
    <name evidence="2" type="ORF">AQ490_11245</name>
</gene>
<dbReference type="Pfam" id="PF01547">
    <property type="entry name" value="SBP_bac_1"/>
    <property type="match status" value="1"/>
</dbReference>